<organism evidence="1 2">
    <name type="scientific">Thalassiosira oceanica</name>
    <name type="common">Marine diatom</name>
    <dbReference type="NCBI Taxonomy" id="159749"/>
    <lineage>
        <taxon>Eukaryota</taxon>
        <taxon>Sar</taxon>
        <taxon>Stramenopiles</taxon>
        <taxon>Ochrophyta</taxon>
        <taxon>Bacillariophyta</taxon>
        <taxon>Coscinodiscophyceae</taxon>
        <taxon>Thalassiosirophycidae</taxon>
        <taxon>Thalassiosirales</taxon>
        <taxon>Thalassiosiraceae</taxon>
        <taxon>Thalassiosira</taxon>
    </lineage>
</organism>
<keyword evidence="2" id="KW-1185">Reference proteome</keyword>
<dbReference type="AlphaFoldDB" id="K0TEA4"/>
<accession>K0TEA4</accession>
<dbReference type="EMBL" id="AGNL01002778">
    <property type="protein sequence ID" value="EJK75690.1"/>
    <property type="molecule type" value="Genomic_DNA"/>
</dbReference>
<protein>
    <submittedName>
        <fullName evidence="1">Uncharacterized protein</fullName>
    </submittedName>
</protein>
<sequence>MFAAMRSGVHAAARRICRQNIAGLRSSVLSCWRRSSQRAVAGRLAFITGSTYLGYLEGRSFNYFGASAQLARAYRISINNDCRFKSTVLVFDTGASHGLTPFLDDFVDYVEMELKVKDVSSVQTVVGIGTTLYKMRDTKGQDRRL</sequence>
<dbReference type="Proteomes" id="UP000266841">
    <property type="component" value="Unassembled WGS sequence"/>
</dbReference>
<evidence type="ECO:0000313" key="2">
    <source>
        <dbReference type="Proteomes" id="UP000266841"/>
    </source>
</evidence>
<reference evidence="1 2" key="1">
    <citation type="journal article" date="2012" name="Genome Biol.">
        <title>Genome and low-iron response of an oceanic diatom adapted to chronic iron limitation.</title>
        <authorList>
            <person name="Lommer M."/>
            <person name="Specht M."/>
            <person name="Roy A.S."/>
            <person name="Kraemer L."/>
            <person name="Andreson R."/>
            <person name="Gutowska M.A."/>
            <person name="Wolf J."/>
            <person name="Bergner S.V."/>
            <person name="Schilhabel M.B."/>
            <person name="Klostermeier U.C."/>
            <person name="Beiko R.G."/>
            <person name="Rosenstiel P."/>
            <person name="Hippler M."/>
            <person name="Laroche J."/>
        </authorList>
    </citation>
    <scope>NUCLEOTIDE SEQUENCE [LARGE SCALE GENOMIC DNA]</scope>
    <source>
        <strain evidence="1 2">CCMP1005</strain>
    </source>
</reference>
<feature type="non-terminal residue" evidence="1">
    <location>
        <position position="145"/>
    </location>
</feature>
<proteinExistence type="predicted"/>
<evidence type="ECO:0000313" key="1">
    <source>
        <dbReference type="EMBL" id="EJK75690.1"/>
    </source>
</evidence>
<gene>
    <name evidence="1" type="ORF">THAOC_02579</name>
</gene>
<comment type="caution">
    <text evidence="1">The sequence shown here is derived from an EMBL/GenBank/DDBJ whole genome shotgun (WGS) entry which is preliminary data.</text>
</comment>
<name>K0TEA4_THAOC</name>